<dbReference type="EMBL" id="CADCXU010022408">
    <property type="protein sequence ID" value="CAB0009867.1"/>
    <property type="molecule type" value="Genomic_DNA"/>
</dbReference>
<name>A0A6H5H1V3_9HEMI</name>
<keyword evidence="2" id="KW-1185">Reference proteome</keyword>
<sequence>MRCFRRNRLTPFIQFPYINNNHQDPGTSDDSCREKKEIKREREAVVIKRDPESEDNRVSDVSEFLKIVLDFCE</sequence>
<organism evidence="1 2">
    <name type="scientific">Nesidiocoris tenuis</name>
    <dbReference type="NCBI Taxonomy" id="355587"/>
    <lineage>
        <taxon>Eukaryota</taxon>
        <taxon>Metazoa</taxon>
        <taxon>Ecdysozoa</taxon>
        <taxon>Arthropoda</taxon>
        <taxon>Hexapoda</taxon>
        <taxon>Insecta</taxon>
        <taxon>Pterygota</taxon>
        <taxon>Neoptera</taxon>
        <taxon>Paraneoptera</taxon>
        <taxon>Hemiptera</taxon>
        <taxon>Heteroptera</taxon>
        <taxon>Panheteroptera</taxon>
        <taxon>Cimicomorpha</taxon>
        <taxon>Miridae</taxon>
        <taxon>Dicyphina</taxon>
        <taxon>Nesidiocoris</taxon>
    </lineage>
</organism>
<protein>
    <submittedName>
        <fullName evidence="1">Uncharacterized protein</fullName>
    </submittedName>
</protein>
<gene>
    <name evidence="1" type="ORF">NTEN_LOCUS14940</name>
</gene>
<dbReference type="AlphaFoldDB" id="A0A6H5H1V3"/>
<evidence type="ECO:0000313" key="1">
    <source>
        <dbReference type="EMBL" id="CAB0009867.1"/>
    </source>
</evidence>
<proteinExistence type="predicted"/>
<reference evidence="1 2" key="1">
    <citation type="submission" date="2020-02" db="EMBL/GenBank/DDBJ databases">
        <authorList>
            <person name="Ferguson B K."/>
        </authorList>
    </citation>
    <scope>NUCLEOTIDE SEQUENCE [LARGE SCALE GENOMIC DNA]</scope>
</reference>
<evidence type="ECO:0000313" key="2">
    <source>
        <dbReference type="Proteomes" id="UP000479000"/>
    </source>
</evidence>
<accession>A0A6H5H1V3</accession>
<dbReference type="Proteomes" id="UP000479000">
    <property type="component" value="Unassembled WGS sequence"/>
</dbReference>